<accession>A0A2J6QC74</accession>
<proteinExistence type="predicted"/>
<reference evidence="3 4" key="1">
    <citation type="submission" date="2016-05" db="EMBL/GenBank/DDBJ databases">
        <title>A degradative enzymes factory behind the ericoid mycorrhizal symbiosis.</title>
        <authorList>
            <consortium name="DOE Joint Genome Institute"/>
            <person name="Martino E."/>
            <person name="Morin E."/>
            <person name="Grelet G."/>
            <person name="Kuo A."/>
            <person name="Kohler A."/>
            <person name="Daghino S."/>
            <person name="Barry K."/>
            <person name="Choi C."/>
            <person name="Cichocki N."/>
            <person name="Clum A."/>
            <person name="Copeland A."/>
            <person name="Hainaut M."/>
            <person name="Haridas S."/>
            <person name="Labutti K."/>
            <person name="Lindquist E."/>
            <person name="Lipzen A."/>
            <person name="Khouja H.-R."/>
            <person name="Murat C."/>
            <person name="Ohm R."/>
            <person name="Olson A."/>
            <person name="Spatafora J."/>
            <person name="Veneault-Fourrey C."/>
            <person name="Henrissat B."/>
            <person name="Grigoriev I."/>
            <person name="Martin F."/>
            <person name="Perotto S."/>
        </authorList>
    </citation>
    <scope>NUCLEOTIDE SEQUENCE [LARGE SCALE GENOMIC DNA]</scope>
    <source>
        <strain evidence="3 4">UAMH 7357</strain>
    </source>
</reference>
<feature type="compositionally biased region" description="Basic and acidic residues" evidence="1">
    <location>
        <begin position="211"/>
        <end position="222"/>
    </location>
</feature>
<feature type="domain" description="Rhodanese" evidence="2">
    <location>
        <begin position="58"/>
        <end position="104"/>
    </location>
</feature>
<dbReference type="AlphaFoldDB" id="A0A2J6QC74"/>
<dbReference type="InterPro" id="IPR001763">
    <property type="entry name" value="Rhodanese-like_dom"/>
</dbReference>
<dbReference type="PANTHER" id="PTHR43268:SF6">
    <property type="entry name" value="THIOSULFATE SULFURTRANSFERASE_RHODANESE-LIKE DOMAIN-CONTAINING PROTEIN 2"/>
    <property type="match status" value="1"/>
</dbReference>
<evidence type="ECO:0000259" key="2">
    <source>
        <dbReference type="PROSITE" id="PS50206"/>
    </source>
</evidence>
<dbReference type="EMBL" id="KZ613474">
    <property type="protein sequence ID" value="PMD23863.1"/>
    <property type="molecule type" value="Genomic_DNA"/>
</dbReference>
<dbReference type="PANTHER" id="PTHR43268">
    <property type="entry name" value="THIOSULFATE SULFURTRANSFERASE/RHODANESE-LIKE DOMAIN-CONTAINING PROTEIN 2"/>
    <property type="match status" value="1"/>
</dbReference>
<evidence type="ECO:0000313" key="3">
    <source>
        <dbReference type="EMBL" id="PMD23863.1"/>
    </source>
</evidence>
<sequence>MDVRNHYESRIGYFIHPKTGEPAVRPGIRRFSQWPQYVKRHMTAKADGNENNQRHFMTYCTGGIRCEKGARFLQENMGKRDSDTVCTLKGGIAAYLAWMDEEIRLGKKKPEDSLFRGKNYVFDARGAMGLTYGAGHPVSKCHICAEPSDRLSKCQSQGCHLVLVVCEHCEHTGPRCCQSCRAFDDLYASEKQEILPPRPICDCEKEREEQLWGPRPPKEPKQHALKTRSASNRAKVNDMNIQVKIIE</sequence>
<evidence type="ECO:0000256" key="1">
    <source>
        <dbReference type="SAM" id="MobiDB-lite"/>
    </source>
</evidence>
<dbReference type="InterPro" id="IPR036873">
    <property type="entry name" value="Rhodanese-like_dom_sf"/>
</dbReference>
<keyword evidence="4" id="KW-1185">Reference proteome</keyword>
<evidence type="ECO:0000313" key="4">
    <source>
        <dbReference type="Proteomes" id="UP000235672"/>
    </source>
</evidence>
<dbReference type="InterPro" id="IPR020936">
    <property type="entry name" value="TrhO"/>
</dbReference>
<protein>
    <recommendedName>
        <fullName evidence="2">Rhodanese domain-containing protein</fullName>
    </recommendedName>
</protein>
<dbReference type="InterPro" id="IPR022111">
    <property type="entry name" value="Rhodanese_C"/>
</dbReference>
<dbReference type="PROSITE" id="PS50206">
    <property type="entry name" value="RHODANESE_3"/>
    <property type="match status" value="1"/>
</dbReference>
<name>A0A2J6QC74_9HELO</name>
<dbReference type="Proteomes" id="UP000235672">
    <property type="component" value="Unassembled WGS sequence"/>
</dbReference>
<dbReference type="OrthoDB" id="25002at2759"/>
<gene>
    <name evidence="3" type="ORF">NA56DRAFT_678172</name>
</gene>
<dbReference type="Gene3D" id="3.40.250.10">
    <property type="entry name" value="Rhodanese-like domain"/>
    <property type="match status" value="1"/>
</dbReference>
<organism evidence="3 4">
    <name type="scientific">Hyaloscypha hepaticicola</name>
    <dbReference type="NCBI Taxonomy" id="2082293"/>
    <lineage>
        <taxon>Eukaryota</taxon>
        <taxon>Fungi</taxon>
        <taxon>Dikarya</taxon>
        <taxon>Ascomycota</taxon>
        <taxon>Pezizomycotina</taxon>
        <taxon>Leotiomycetes</taxon>
        <taxon>Helotiales</taxon>
        <taxon>Hyaloscyphaceae</taxon>
        <taxon>Hyaloscypha</taxon>
    </lineage>
</organism>
<feature type="region of interest" description="Disordered" evidence="1">
    <location>
        <begin position="211"/>
        <end position="233"/>
    </location>
</feature>
<dbReference type="SUPFAM" id="SSF52821">
    <property type="entry name" value="Rhodanese/Cell cycle control phosphatase"/>
    <property type="match status" value="1"/>
</dbReference>
<dbReference type="Pfam" id="PF12368">
    <property type="entry name" value="Rhodanese_C"/>
    <property type="match status" value="1"/>
</dbReference>